<gene>
    <name evidence="1" type="ORF">CD32_22990</name>
</gene>
<name>A0A0A3J503_9BACI</name>
<keyword evidence="2" id="KW-1185">Reference proteome</keyword>
<evidence type="ECO:0000313" key="1">
    <source>
        <dbReference type="EMBL" id="KGR82152.1"/>
    </source>
</evidence>
<dbReference type="Proteomes" id="UP000030437">
    <property type="component" value="Unassembled WGS sequence"/>
</dbReference>
<dbReference type="InterPro" id="IPR009776">
    <property type="entry name" value="Spore_0_M"/>
</dbReference>
<dbReference type="eggNOG" id="COG4326">
    <property type="taxonomic scope" value="Bacteria"/>
</dbReference>
<comment type="caution">
    <text evidence="1">The sequence shown here is derived from an EMBL/GenBank/DDBJ whole genome shotgun (WGS) entry which is preliminary data.</text>
</comment>
<dbReference type="AlphaFoldDB" id="A0A0A3J503"/>
<dbReference type="STRING" id="1220589.CD32_22990"/>
<dbReference type="Pfam" id="PF07070">
    <property type="entry name" value="Spo0M"/>
    <property type="match status" value="1"/>
</dbReference>
<protein>
    <submittedName>
        <fullName evidence="1">Sporulation protein SpoOM</fullName>
    </submittedName>
</protein>
<reference evidence="1 2" key="1">
    <citation type="submission" date="2014-02" db="EMBL/GenBank/DDBJ databases">
        <title>Draft genome sequence of Lysinibacillus odysseyi NBRC 100172.</title>
        <authorList>
            <person name="Zhang F."/>
            <person name="Wang G."/>
            <person name="Zhang L."/>
        </authorList>
    </citation>
    <scope>NUCLEOTIDE SEQUENCE [LARGE SCALE GENOMIC DNA]</scope>
    <source>
        <strain evidence="1 2">NBRC 100172</strain>
    </source>
</reference>
<sequence length="256" mass="28644">MSIFNKVLASVGIGAATVDTKLDSSRYTAGDVIRGNVEIMGGNVEQNIDAIYLTLYTTYIREADDKKYTDHAAITKFKVNEPFVIGAGERKSIPFSFNLPYTTPVTSGKTRVWVQTGLDIKMAVDPSDKDYIEVKAAPLANEVLRAVEALGFRLKKVDCETAPKRFHTPHVFIQEFEFAATNPAYRSRLDELEVTFLNQSSGSVEVLLQIDRRARGLASFLSEALEMDESFVRLTFTDRDIPMMQSTIKQAIERNI</sequence>
<dbReference type="InterPro" id="IPR014756">
    <property type="entry name" value="Ig_E-set"/>
</dbReference>
<evidence type="ECO:0000313" key="2">
    <source>
        <dbReference type="Proteomes" id="UP000030437"/>
    </source>
</evidence>
<dbReference type="PANTHER" id="PTHR40053">
    <property type="entry name" value="SPORULATION-CONTROL PROTEIN SPO0M"/>
    <property type="match status" value="1"/>
</dbReference>
<dbReference type="EMBL" id="JPVP01000060">
    <property type="protein sequence ID" value="KGR82152.1"/>
    <property type="molecule type" value="Genomic_DNA"/>
</dbReference>
<accession>A0A0A3J503</accession>
<proteinExistence type="predicted"/>
<dbReference type="OrthoDB" id="2351239at2"/>
<dbReference type="SUPFAM" id="SSF81296">
    <property type="entry name" value="E set domains"/>
    <property type="match status" value="1"/>
</dbReference>
<dbReference type="PANTHER" id="PTHR40053:SF1">
    <property type="entry name" value="SPORULATION-CONTROL PROTEIN SPO0M"/>
    <property type="match status" value="1"/>
</dbReference>
<dbReference type="RefSeq" id="WP_036159378.1">
    <property type="nucleotide sequence ID" value="NZ_AVCX01000001.1"/>
</dbReference>
<organism evidence="1 2">
    <name type="scientific">Lysinibacillus odysseyi 34hs-1 = NBRC 100172</name>
    <dbReference type="NCBI Taxonomy" id="1220589"/>
    <lineage>
        <taxon>Bacteria</taxon>
        <taxon>Bacillati</taxon>
        <taxon>Bacillota</taxon>
        <taxon>Bacilli</taxon>
        <taxon>Bacillales</taxon>
        <taxon>Bacillaceae</taxon>
        <taxon>Lysinibacillus</taxon>
    </lineage>
</organism>